<evidence type="ECO:0000259" key="7">
    <source>
        <dbReference type="Pfam" id="PF07715"/>
    </source>
</evidence>
<dbReference type="PANTHER" id="PTHR40980">
    <property type="entry name" value="PLUG DOMAIN-CONTAINING PROTEIN"/>
    <property type="match status" value="1"/>
</dbReference>
<keyword evidence="8" id="KW-0675">Receptor</keyword>
<gene>
    <name evidence="8" type="primary">fecA</name>
    <name evidence="8" type="ORF">GCM10011357_21190</name>
</gene>
<evidence type="ECO:0000256" key="4">
    <source>
        <dbReference type="RuleBase" id="RU003357"/>
    </source>
</evidence>
<evidence type="ECO:0000256" key="1">
    <source>
        <dbReference type="ARBA" id="ARBA00004442"/>
    </source>
</evidence>
<dbReference type="PANTHER" id="PTHR40980:SF5">
    <property type="entry name" value="TONB-DEPENDENT RECEPTOR"/>
    <property type="match status" value="1"/>
</dbReference>
<comment type="subcellular location">
    <subcellularLocation>
        <location evidence="1 4">Cell outer membrane</location>
    </subcellularLocation>
</comment>
<keyword evidence="2 4" id="KW-0472">Membrane</keyword>
<feature type="signal peptide" evidence="5">
    <location>
        <begin position="1"/>
        <end position="27"/>
    </location>
</feature>
<evidence type="ECO:0000313" key="9">
    <source>
        <dbReference type="Proteomes" id="UP000614272"/>
    </source>
</evidence>
<dbReference type="Gene3D" id="2.40.170.20">
    <property type="entry name" value="TonB-dependent receptor, beta-barrel domain"/>
    <property type="match status" value="1"/>
</dbReference>
<comment type="caution">
    <text evidence="8">The sequence shown here is derived from an EMBL/GenBank/DDBJ whole genome shotgun (WGS) entry which is preliminary data.</text>
</comment>
<dbReference type="InterPro" id="IPR036942">
    <property type="entry name" value="Beta-barrel_TonB_sf"/>
</dbReference>
<name>A0ABQ1RG85_9ALTE</name>
<proteinExistence type="inferred from homology"/>
<dbReference type="Pfam" id="PF00593">
    <property type="entry name" value="TonB_dep_Rec_b-barrel"/>
    <property type="match status" value="1"/>
</dbReference>
<keyword evidence="5" id="KW-0732">Signal</keyword>
<dbReference type="EMBL" id="BMGJ01000007">
    <property type="protein sequence ID" value="GGD65704.1"/>
    <property type="molecule type" value="Genomic_DNA"/>
</dbReference>
<dbReference type="InterPro" id="IPR037066">
    <property type="entry name" value="Plug_dom_sf"/>
</dbReference>
<feature type="domain" description="TonB-dependent receptor-like beta-barrel" evidence="6">
    <location>
        <begin position="388"/>
        <end position="849"/>
    </location>
</feature>
<sequence>MKRAIRFPLASLSAAILAVLSTQPVLAQSDDEEQLIEEVVATGTRLKGSATAVMQERKDQAFVADIMGAEQIARTGDSDAAGALRRITGLTLVDGKFIYVRGLGERYSSTLLNGASVPSPDPTRTVIPLDLFPADIIESLSVQKSFSPSMPAAFGGGSVDIRLKSIPTDTVFNASVSVGGNTDNFDDAWQYDGGSSWKGKDDGTRAAPASIQALWDSRTSLNDLSTDVNRQLAVDLNRDYDPELKSVDPDFGFNLAFGDSKDIDDFRIGFLGTVGYDNEWQVSDLFLGEDYRQNQDGTATLVRGWDEVEATDHSVKWSGMLALGVDYNRNHRVDLTTVILNDTNDEVREKLGNSNNINFGSDQRIREYDVTYEERRMVANQIKGMHTFTEWNFLGFDWKYSDSRSSRYAPGNVQTRFIITDQNEDGVFDRVNESILNNATTASRYSFQDLDDKVENYGWNLTLPVTLEKWEIVLKTGADFVEKTRTASNRRFDVNARAFMDSSVLTGHRFADILNDDVILNAPLTDSILRDTTIAGDDYVSAQKVDAYYFEADMFFDNKWRISGGFRWEDFRQVVAPLDPADGTIDLPTSPTPEDLASLAFQEDNLYPALALTYVIDDEMQLRLGYGETVVRPDLRELAPTTYLDPLTLFPVGGTPGLETTDIKNYDLRWEWYVDNGDNLSVALFYKDMENPIETVQSPAQDGPPLVRIANAETGEVYGVELEFLKGLDFLGDFGRNFYTAGNLTLSDSEIQLDTQAIVEQTGVSTAITNTERRLTGHSEYVLNLQLGFDSDSGEHSASVVYNVFGERIIIPGIEGRDDSYEQPFHSLDVVYTYYPDFNSTVSVKVKNLLDEKKEITFSDNLIRSESQGIEFSLSYKREF</sequence>
<dbReference type="InterPro" id="IPR012910">
    <property type="entry name" value="Plug_dom"/>
</dbReference>
<dbReference type="Pfam" id="PF07715">
    <property type="entry name" value="Plug"/>
    <property type="match status" value="1"/>
</dbReference>
<dbReference type="Proteomes" id="UP000614272">
    <property type="component" value="Unassembled WGS sequence"/>
</dbReference>
<dbReference type="SUPFAM" id="SSF56935">
    <property type="entry name" value="Porins"/>
    <property type="match status" value="1"/>
</dbReference>
<evidence type="ECO:0000256" key="5">
    <source>
        <dbReference type="SAM" id="SignalP"/>
    </source>
</evidence>
<feature type="domain" description="TonB-dependent receptor plug" evidence="7">
    <location>
        <begin position="58"/>
        <end position="149"/>
    </location>
</feature>
<comment type="similarity">
    <text evidence="4">Belongs to the TonB-dependent receptor family.</text>
</comment>
<evidence type="ECO:0000256" key="3">
    <source>
        <dbReference type="ARBA" id="ARBA00023237"/>
    </source>
</evidence>
<dbReference type="Gene3D" id="2.170.130.10">
    <property type="entry name" value="TonB-dependent receptor, plug domain"/>
    <property type="match status" value="1"/>
</dbReference>
<dbReference type="RefSeq" id="WP_099034435.1">
    <property type="nucleotide sequence ID" value="NZ_BMGJ01000007.1"/>
</dbReference>
<keyword evidence="4" id="KW-0798">TonB box</keyword>
<dbReference type="InterPro" id="IPR000531">
    <property type="entry name" value="Beta-barrel_TonB"/>
</dbReference>
<keyword evidence="3" id="KW-0998">Cell outer membrane</keyword>
<keyword evidence="9" id="KW-1185">Reference proteome</keyword>
<evidence type="ECO:0000259" key="6">
    <source>
        <dbReference type="Pfam" id="PF00593"/>
    </source>
</evidence>
<reference evidence="9" key="1">
    <citation type="journal article" date="2019" name="Int. J. Syst. Evol. Microbiol.">
        <title>The Global Catalogue of Microorganisms (GCM) 10K type strain sequencing project: providing services to taxonomists for standard genome sequencing and annotation.</title>
        <authorList>
            <consortium name="The Broad Institute Genomics Platform"/>
            <consortium name="The Broad Institute Genome Sequencing Center for Infectious Disease"/>
            <person name="Wu L."/>
            <person name="Ma J."/>
        </authorList>
    </citation>
    <scope>NUCLEOTIDE SEQUENCE [LARGE SCALE GENOMIC DNA]</scope>
    <source>
        <strain evidence="9">CGMCC 1.12923</strain>
    </source>
</reference>
<evidence type="ECO:0000256" key="2">
    <source>
        <dbReference type="ARBA" id="ARBA00023136"/>
    </source>
</evidence>
<organism evidence="8 9">
    <name type="scientific">Lacimicrobium alkaliphilum</name>
    <dbReference type="NCBI Taxonomy" id="1526571"/>
    <lineage>
        <taxon>Bacteria</taxon>
        <taxon>Pseudomonadati</taxon>
        <taxon>Pseudomonadota</taxon>
        <taxon>Gammaproteobacteria</taxon>
        <taxon>Alteromonadales</taxon>
        <taxon>Alteromonadaceae</taxon>
        <taxon>Lacimicrobium</taxon>
    </lineage>
</organism>
<feature type="chain" id="PRO_5045906009" evidence="5">
    <location>
        <begin position="28"/>
        <end position="880"/>
    </location>
</feature>
<evidence type="ECO:0000313" key="8">
    <source>
        <dbReference type="EMBL" id="GGD65704.1"/>
    </source>
</evidence>
<accession>A0ABQ1RG85</accession>
<protein>
    <submittedName>
        <fullName evidence="8">TonB-dependent receptor</fullName>
    </submittedName>
</protein>